<feature type="region of interest" description="Disordered" evidence="1">
    <location>
        <begin position="130"/>
        <end position="150"/>
    </location>
</feature>
<evidence type="ECO:0000313" key="3">
    <source>
        <dbReference type="Proteomes" id="UP001221898"/>
    </source>
</evidence>
<dbReference type="Proteomes" id="UP001221898">
    <property type="component" value="Unassembled WGS sequence"/>
</dbReference>
<feature type="compositionally biased region" description="Pro residues" evidence="1">
    <location>
        <begin position="135"/>
        <end position="144"/>
    </location>
</feature>
<comment type="caution">
    <text evidence="2">The sequence shown here is derived from an EMBL/GenBank/DDBJ whole genome shotgun (WGS) entry which is preliminary data.</text>
</comment>
<accession>A0AAD7WFK0</accession>
<gene>
    <name evidence="2" type="ORF">AAFF_G00039440</name>
</gene>
<sequence>MLVTLHKDICSVMRGSNRCCCYVEEVLVTPLCSEDKALKQKHDSGDAPNCQAKRDVQKLAEICRNALGLSFHARWPQLSVHELDFWTWIGPSVLPGVDSNSSLQVCVPHERLRPSGSVRPLLPRETGCLFGAAPHPHPPPPPPTLTRSHGRSFPDWPPLNVPRSAALMQAMRAEL</sequence>
<evidence type="ECO:0000313" key="2">
    <source>
        <dbReference type="EMBL" id="KAJ8394993.1"/>
    </source>
</evidence>
<keyword evidence="3" id="KW-1185">Reference proteome</keyword>
<organism evidence="2 3">
    <name type="scientific">Aldrovandia affinis</name>
    <dbReference type="NCBI Taxonomy" id="143900"/>
    <lineage>
        <taxon>Eukaryota</taxon>
        <taxon>Metazoa</taxon>
        <taxon>Chordata</taxon>
        <taxon>Craniata</taxon>
        <taxon>Vertebrata</taxon>
        <taxon>Euteleostomi</taxon>
        <taxon>Actinopterygii</taxon>
        <taxon>Neopterygii</taxon>
        <taxon>Teleostei</taxon>
        <taxon>Notacanthiformes</taxon>
        <taxon>Halosauridae</taxon>
        <taxon>Aldrovandia</taxon>
    </lineage>
</organism>
<evidence type="ECO:0000256" key="1">
    <source>
        <dbReference type="SAM" id="MobiDB-lite"/>
    </source>
</evidence>
<name>A0AAD7WFK0_9TELE</name>
<reference evidence="2" key="1">
    <citation type="journal article" date="2023" name="Science">
        <title>Genome structures resolve the early diversification of teleost fishes.</title>
        <authorList>
            <person name="Parey E."/>
            <person name="Louis A."/>
            <person name="Montfort J."/>
            <person name="Bouchez O."/>
            <person name="Roques C."/>
            <person name="Iampietro C."/>
            <person name="Lluch J."/>
            <person name="Castinel A."/>
            <person name="Donnadieu C."/>
            <person name="Desvignes T."/>
            <person name="Floi Bucao C."/>
            <person name="Jouanno E."/>
            <person name="Wen M."/>
            <person name="Mejri S."/>
            <person name="Dirks R."/>
            <person name="Jansen H."/>
            <person name="Henkel C."/>
            <person name="Chen W.J."/>
            <person name="Zahm M."/>
            <person name="Cabau C."/>
            <person name="Klopp C."/>
            <person name="Thompson A.W."/>
            <person name="Robinson-Rechavi M."/>
            <person name="Braasch I."/>
            <person name="Lecointre G."/>
            <person name="Bobe J."/>
            <person name="Postlethwait J.H."/>
            <person name="Berthelot C."/>
            <person name="Roest Crollius H."/>
            <person name="Guiguen Y."/>
        </authorList>
    </citation>
    <scope>NUCLEOTIDE SEQUENCE</scope>
    <source>
        <strain evidence="2">NC1722</strain>
    </source>
</reference>
<protein>
    <submittedName>
        <fullName evidence="2">Uncharacterized protein</fullName>
    </submittedName>
</protein>
<dbReference type="EMBL" id="JAINUG010000120">
    <property type="protein sequence ID" value="KAJ8394993.1"/>
    <property type="molecule type" value="Genomic_DNA"/>
</dbReference>
<dbReference type="AlphaFoldDB" id="A0AAD7WFK0"/>
<proteinExistence type="predicted"/>